<sequence>MGDVARTFHSNSERMAVASAAAWVRSGRKPREHARQYAMFLARAVAIHEQHKLGANWETRSLINSRILSEWLEDVGAGTVPALAMKRIAAEEIRLAARLSSDIEDTFSATVERTLTAVAQAWTDALETIAVAHRSDALVVFNEYDLPASGRGIAEACLTISGGAELHGGNLHWVVTKVPLAFRLMLQEGERGPSGLVLVEEWISNFDVDRCADLLRRVLVAEGIPQASRQVREIKPRVVRVEGRGLRGVELEPSDLPQRPRDGFSMLGVGRGLTVVDFAPFLRG</sequence>
<reference evidence="1 2" key="1">
    <citation type="submission" date="2018-09" db="EMBL/GenBank/DDBJ databases">
        <title>Novel species of Cryobacterium.</title>
        <authorList>
            <person name="Liu Q."/>
            <person name="Xin Y.-H."/>
        </authorList>
    </citation>
    <scope>NUCLEOTIDE SEQUENCE [LARGE SCALE GENOMIC DNA]</scope>
    <source>
        <strain evidence="1 2">Hh39</strain>
    </source>
</reference>
<dbReference type="EMBL" id="QZVS01000037">
    <property type="protein sequence ID" value="RJT91903.1"/>
    <property type="molecule type" value="Genomic_DNA"/>
</dbReference>
<organism evidence="1 2">
    <name type="scientific">Cryobacterium melibiosiphilum</name>
    <dbReference type="NCBI Taxonomy" id="995039"/>
    <lineage>
        <taxon>Bacteria</taxon>
        <taxon>Bacillati</taxon>
        <taxon>Actinomycetota</taxon>
        <taxon>Actinomycetes</taxon>
        <taxon>Micrococcales</taxon>
        <taxon>Microbacteriaceae</taxon>
        <taxon>Cryobacterium</taxon>
    </lineage>
</organism>
<name>A0A3A5MX64_9MICO</name>
<keyword evidence="2" id="KW-1185">Reference proteome</keyword>
<evidence type="ECO:0000313" key="1">
    <source>
        <dbReference type="EMBL" id="RJT91903.1"/>
    </source>
</evidence>
<gene>
    <name evidence="1" type="ORF">D6T64_00985</name>
</gene>
<dbReference type="Proteomes" id="UP000272015">
    <property type="component" value="Unassembled WGS sequence"/>
</dbReference>
<accession>A0A3A5MX64</accession>
<dbReference type="AlphaFoldDB" id="A0A3A5MX64"/>
<protein>
    <submittedName>
        <fullName evidence="1">Uncharacterized protein</fullName>
    </submittedName>
</protein>
<evidence type="ECO:0000313" key="2">
    <source>
        <dbReference type="Proteomes" id="UP000272015"/>
    </source>
</evidence>
<proteinExistence type="predicted"/>
<comment type="caution">
    <text evidence="1">The sequence shown here is derived from an EMBL/GenBank/DDBJ whole genome shotgun (WGS) entry which is preliminary data.</text>
</comment>